<dbReference type="Pfam" id="PF09258">
    <property type="entry name" value="Glyco_transf_64"/>
    <property type="match status" value="1"/>
</dbReference>
<dbReference type="PANTHER" id="PTHR48261:SF2">
    <property type="entry name" value="ACETYLGLUCOSAMINYLTRANSFERASE"/>
    <property type="match status" value="1"/>
</dbReference>
<evidence type="ECO:0000256" key="2">
    <source>
        <dbReference type="ARBA" id="ARBA00008700"/>
    </source>
</evidence>
<protein>
    <recommendedName>
        <fullName evidence="8">Glycosyl transferase 64 domain-containing protein</fullName>
    </recommendedName>
</protein>
<proteinExistence type="inferred from homology"/>
<evidence type="ECO:0000256" key="7">
    <source>
        <dbReference type="SAM" id="Phobius"/>
    </source>
</evidence>
<accession>A0A7S0QU96</accession>
<comment type="similarity">
    <text evidence="2">Belongs to the glycosyltransferase 64 family.</text>
</comment>
<evidence type="ECO:0000313" key="9">
    <source>
        <dbReference type="EMBL" id="CAD8649522.1"/>
    </source>
</evidence>
<keyword evidence="4 7" id="KW-0472">Membrane</keyword>
<dbReference type="GO" id="GO:0016020">
    <property type="term" value="C:membrane"/>
    <property type="evidence" value="ECO:0007669"/>
    <property type="project" value="UniProtKB-SubCell"/>
</dbReference>
<gene>
    <name evidence="9" type="ORF">POBO1169_LOCUS1095</name>
</gene>
<dbReference type="InterPro" id="IPR004263">
    <property type="entry name" value="Exostosin"/>
</dbReference>
<keyword evidence="7" id="KW-0812">Transmembrane</keyword>
<dbReference type="AlphaFoldDB" id="A0A7S0QU96"/>
<keyword evidence="3" id="KW-0808">Transferase</keyword>
<feature type="transmembrane region" description="Helical" evidence="7">
    <location>
        <begin position="25"/>
        <end position="48"/>
    </location>
</feature>
<dbReference type="PANTHER" id="PTHR48261">
    <property type="entry name" value="ACETYLGLUCOSAMINYLTRANSFERASE"/>
    <property type="match status" value="1"/>
</dbReference>
<evidence type="ECO:0000256" key="5">
    <source>
        <dbReference type="ARBA" id="ARBA00023157"/>
    </source>
</evidence>
<evidence type="ECO:0000259" key="8">
    <source>
        <dbReference type="Pfam" id="PF09258"/>
    </source>
</evidence>
<dbReference type="EMBL" id="HBFA01002218">
    <property type="protein sequence ID" value="CAD8649522.1"/>
    <property type="molecule type" value="Transcribed_RNA"/>
</dbReference>
<evidence type="ECO:0000256" key="1">
    <source>
        <dbReference type="ARBA" id="ARBA00004370"/>
    </source>
</evidence>
<name>A0A7S0QU96_9CHLO</name>
<dbReference type="GO" id="GO:0016757">
    <property type="term" value="F:glycosyltransferase activity"/>
    <property type="evidence" value="ECO:0007669"/>
    <property type="project" value="InterPro"/>
</dbReference>
<dbReference type="Gene3D" id="3.90.550.10">
    <property type="entry name" value="Spore Coat Polysaccharide Biosynthesis Protein SpsA, Chain A"/>
    <property type="match status" value="1"/>
</dbReference>
<sequence length="443" mass="50422">MALRVRRLKIIFRCLFPPGSERRKWSFALVIAAVTAIALFSFLSWATYVVEEREKIRHHGDTQIQPTSSAGGSNRRSRFDFFHRSKLDYTRVKLKTMSAESGVRRTAWNCYNSDQYKRRANGACVSTRKACSTKDDVQQPGEEIRVQNTCEGNNNTLCSRKVTVIVMTSGKGPLPALLDVVDNYRRMPIADQVLVIWNNPEAAPPPELTELPPEVAPVVVLPQTENTLLNRYQHYAHVRTESVFLTDDDITLCAEALEMSFLAQLQDPERLVTLTLRLVGERGGRMSYMRAGHMQGTHGVAYFMPTKYMHLFLQSVPASVLDFIRTQRPTCEDLALIFMVSNMTQRPPLLLDHHMFDSPRNCCYQRLHDNRHSMSQTMGLGTWNHKRMGCITTWQGMFNHLPNTGICEMVQQCRSMPPHPPSALPSKEPPQEEEHSLFLGDGE</sequence>
<dbReference type="InterPro" id="IPR015338">
    <property type="entry name" value="GT64_dom"/>
</dbReference>
<feature type="domain" description="Glycosyl transferase 64" evidence="8">
    <location>
        <begin position="163"/>
        <end position="402"/>
    </location>
</feature>
<dbReference type="InterPro" id="IPR029044">
    <property type="entry name" value="Nucleotide-diphossugar_trans"/>
</dbReference>
<organism evidence="9">
    <name type="scientific">Pyramimonas obovata</name>
    <dbReference type="NCBI Taxonomy" id="1411642"/>
    <lineage>
        <taxon>Eukaryota</taxon>
        <taxon>Viridiplantae</taxon>
        <taxon>Chlorophyta</taxon>
        <taxon>Pyramimonadophyceae</taxon>
        <taxon>Pyramimonadales</taxon>
        <taxon>Pyramimonadaceae</taxon>
        <taxon>Pyramimonas</taxon>
        <taxon>Pyramimonas incertae sedis</taxon>
    </lineage>
</organism>
<keyword evidence="5" id="KW-1015">Disulfide bond</keyword>
<dbReference type="SUPFAM" id="SSF53448">
    <property type="entry name" value="Nucleotide-diphospho-sugar transferases"/>
    <property type="match status" value="1"/>
</dbReference>
<evidence type="ECO:0000256" key="4">
    <source>
        <dbReference type="ARBA" id="ARBA00023136"/>
    </source>
</evidence>
<comment type="subcellular location">
    <subcellularLocation>
        <location evidence="1">Membrane</location>
    </subcellularLocation>
</comment>
<evidence type="ECO:0000256" key="3">
    <source>
        <dbReference type="ARBA" id="ARBA00022679"/>
    </source>
</evidence>
<reference evidence="9" key="1">
    <citation type="submission" date="2021-01" db="EMBL/GenBank/DDBJ databases">
        <authorList>
            <person name="Corre E."/>
            <person name="Pelletier E."/>
            <person name="Niang G."/>
            <person name="Scheremetjew M."/>
            <person name="Finn R."/>
            <person name="Kale V."/>
            <person name="Holt S."/>
            <person name="Cochrane G."/>
            <person name="Meng A."/>
            <person name="Brown T."/>
            <person name="Cohen L."/>
        </authorList>
    </citation>
    <scope>NUCLEOTIDE SEQUENCE</scope>
    <source>
        <strain evidence="9">CCMP722</strain>
    </source>
</reference>
<feature type="region of interest" description="Disordered" evidence="6">
    <location>
        <begin position="417"/>
        <end position="443"/>
    </location>
</feature>
<keyword evidence="7" id="KW-1133">Transmembrane helix</keyword>
<evidence type="ECO:0000256" key="6">
    <source>
        <dbReference type="SAM" id="MobiDB-lite"/>
    </source>
</evidence>